<gene>
    <name evidence="3" type="ORF">FNL38_105141</name>
</gene>
<reference evidence="3" key="1">
    <citation type="submission" date="2019-07" db="EMBL/GenBank/DDBJ databases">
        <title>Genomic Encyclopedia of Type Strains, Phase IV (KMG-IV): sequencing the most valuable type-strain genomes for metagenomic binning, comparative biology and taxonomic classification.</title>
        <authorList>
            <person name="Goeker M."/>
        </authorList>
    </citation>
    <scope>NUCLEOTIDE SEQUENCE</scope>
    <source>
        <strain evidence="3">DSM 44596</strain>
    </source>
</reference>
<dbReference type="GO" id="GO:0006313">
    <property type="term" value="P:DNA transposition"/>
    <property type="evidence" value="ECO:0007669"/>
    <property type="project" value="InterPro"/>
</dbReference>
<evidence type="ECO:0000313" key="3">
    <source>
        <dbReference type="EMBL" id="TYQ02992.1"/>
    </source>
</evidence>
<evidence type="ECO:0000256" key="1">
    <source>
        <dbReference type="SAM" id="MobiDB-lite"/>
    </source>
</evidence>
<dbReference type="PANTHER" id="PTHR33055:SF3">
    <property type="entry name" value="PUTATIVE TRANSPOSASE FOR IS117-RELATED"/>
    <property type="match status" value="1"/>
</dbReference>
<dbReference type="InterPro" id="IPR047650">
    <property type="entry name" value="Transpos_IS110"/>
</dbReference>
<dbReference type="GO" id="GO:0003677">
    <property type="term" value="F:DNA binding"/>
    <property type="evidence" value="ECO:0007669"/>
    <property type="project" value="InterPro"/>
</dbReference>
<dbReference type="PANTHER" id="PTHR33055">
    <property type="entry name" value="TRANSPOSASE FOR INSERTION SEQUENCE ELEMENT IS1111A"/>
    <property type="match status" value="1"/>
</dbReference>
<evidence type="ECO:0000259" key="2">
    <source>
        <dbReference type="Pfam" id="PF02371"/>
    </source>
</evidence>
<feature type="domain" description="Transposase IS116/IS110/IS902 C-terminal" evidence="2">
    <location>
        <begin position="8"/>
        <end position="91"/>
    </location>
</feature>
<proteinExistence type="predicted"/>
<accession>A0A652YM96</accession>
<dbReference type="Pfam" id="PF02371">
    <property type="entry name" value="Transposase_20"/>
    <property type="match status" value="1"/>
</dbReference>
<dbReference type="EMBL" id="VNIQ01000005">
    <property type="protein sequence ID" value="TYQ02992.1"/>
    <property type="molecule type" value="Genomic_DNA"/>
</dbReference>
<dbReference type="InterPro" id="IPR003346">
    <property type="entry name" value="Transposase_20"/>
</dbReference>
<comment type="caution">
    <text evidence="3">The sequence shown here is derived from an EMBL/GenBank/DDBJ whole genome shotgun (WGS) entry which is preliminary data.</text>
</comment>
<organism evidence="3">
    <name type="scientific">Nocardia globerula</name>
    <dbReference type="NCBI Taxonomy" id="1818"/>
    <lineage>
        <taxon>Bacteria</taxon>
        <taxon>Bacillati</taxon>
        <taxon>Actinomycetota</taxon>
        <taxon>Actinomycetes</taxon>
        <taxon>Mycobacteriales</taxon>
        <taxon>Nocardiaceae</taxon>
        <taxon>Nocardia</taxon>
    </lineage>
</organism>
<feature type="region of interest" description="Disordered" evidence="1">
    <location>
        <begin position="97"/>
        <end position="132"/>
    </location>
</feature>
<dbReference type="GO" id="GO:0004803">
    <property type="term" value="F:transposase activity"/>
    <property type="evidence" value="ECO:0007669"/>
    <property type="project" value="InterPro"/>
</dbReference>
<protein>
    <submittedName>
        <fullName evidence="3">Transposase IS116/IS110/IS902 family protein</fullName>
    </submittedName>
</protein>
<dbReference type="AlphaFoldDB" id="A0A652YM96"/>
<sequence length="132" mass="14433">MPEDHTLSRLISTPGIGVFGRRTNLAQVGDDSAFASTAHLAAYAGIAPATHCSGTSIHREHPARSGNRKLKRALFLSAFAALHDTASRTYYCRKRAEGKKLGRRPHLPRQSPLRCPLRHAHEPYRSPAVTSA</sequence>
<name>A0A652YM96_NOCGL</name>